<comment type="similarity">
    <text evidence="7">Belongs to the gamma-glutamyl phosphate reductase family.</text>
</comment>
<dbReference type="CDD" id="cd07079">
    <property type="entry name" value="ALDH_F18-19_ProA-GPR"/>
    <property type="match status" value="1"/>
</dbReference>
<protein>
    <recommendedName>
        <fullName evidence="7">Gamma-glutamyl phosphate reductase</fullName>
        <shortName evidence="7">GPR</shortName>
        <ecNumber evidence="7">1.2.1.41</ecNumber>
    </recommendedName>
    <alternativeName>
        <fullName evidence="7">Glutamate-5-semialdehyde dehydrogenase</fullName>
    </alternativeName>
    <alternativeName>
        <fullName evidence="7">Glutamyl-gamma-semialdehyde dehydrogenase</fullName>
        <shortName evidence="7">GSA dehydrogenase</shortName>
    </alternativeName>
</protein>
<organism evidence="9 10">
    <name type="scientific">Vibrio nitrifigilis</name>
    <dbReference type="NCBI Taxonomy" id="2789781"/>
    <lineage>
        <taxon>Bacteria</taxon>
        <taxon>Pseudomonadati</taxon>
        <taxon>Pseudomonadota</taxon>
        <taxon>Gammaproteobacteria</taxon>
        <taxon>Vibrionales</taxon>
        <taxon>Vibrionaceae</taxon>
        <taxon>Vibrio</taxon>
    </lineage>
</organism>
<keyword evidence="3 7" id="KW-0641">Proline biosynthesis</keyword>
<evidence type="ECO:0000256" key="7">
    <source>
        <dbReference type="HAMAP-Rule" id="MF_00412"/>
    </source>
</evidence>
<accession>A0ABS0GAD0</accession>
<dbReference type="InterPro" id="IPR016163">
    <property type="entry name" value="Ald_DH_C"/>
</dbReference>
<evidence type="ECO:0000256" key="4">
    <source>
        <dbReference type="ARBA" id="ARBA00022857"/>
    </source>
</evidence>
<evidence type="ECO:0000256" key="3">
    <source>
        <dbReference type="ARBA" id="ARBA00022650"/>
    </source>
</evidence>
<dbReference type="EMBL" id="JADPMR010000001">
    <property type="protein sequence ID" value="MBF8999368.1"/>
    <property type="molecule type" value="Genomic_DNA"/>
</dbReference>
<dbReference type="InterPro" id="IPR016161">
    <property type="entry name" value="Ald_DH/histidinol_DH"/>
</dbReference>
<dbReference type="NCBIfam" id="NF001221">
    <property type="entry name" value="PRK00197.1"/>
    <property type="match status" value="1"/>
</dbReference>
<dbReference type="HAMAP" id="MF_00412">
    <property type="entry name" value="ProA"/>
    <property type="match status" value="1"/>
</dbReference>
<evidence type="ECO:0000313" key="9">
    <source>
        <dbReference type="EMBL" id="MBF8999368.1"/>
    </source>
</evidence>
<reference evidence="9 10" key="1">
    <citation type="submission" date="2020-11" db="EMBL/GenBank/DDBJ databases">
        <title>Vibrio nitrifigilis sp. nov., a marine nitrogen-fixing bacterium isolated from the lagoon sediment of an islet inside an atoll.</title>
        <authorList>
            <person name="Wang L.-T."/>
            <person name="Shieh W.Y."/>
        </authorList>
    </citation>
    <scope>NUCLEOTIDE SEQUENCE [LARGE SCALE GENOMIC DNA]</scope>
    <source>
        <strain evidence="9 10">NFV-1</strain>
    </source>
</reference>
<dbReference type="PROSITE" id="PS01223">
    <property type="entry name" value="PROA"/>
    <property type="match status" value="1"/>
</dbReference>
<comment type="caution">
    <text evidence="9">The sequence shown here is derived from an EMBL/GenBank/DDBJ whole genome shotgun (WGS) entry which is preliminary data.</text>
</comment>
<evidence type="ECO:0000259" key="8">
    <source>
        <dbReference type="Pfam" id="PF00171"/>
    </source>
</evidence>
<dbReference type="InterPro" id="IPR000965">
    <property type="entry name" value="GPR_dom"/>
</dbReference>
<dbReference type="GO" id="GO:0004350">
    <property type="term" value="F:glutamate-5-semialdehyde dehydrogenase activity"/>
    <property type="evidence" value="ECO:0007669"/>
    <property type="project" value="UniProtKB-EC"/>
</dbReference>
<keyword evidence="10" id="KW-1185">Reference proteome</keyword>
<keyword evidence="7" id="KW-0963">Cytoplasm</keyword>
<evidence type="ECO:0000313" key="10">
    <source>
        <dbReference type="Proteomes" id="UP000597206"/>
    </source>
</evidence>
<dbReference type="Gene3D" id="3.40.605.10">
    <property type="entry name" value="Aldehyde Dehydrogenase, Chain A, domain 1"/>
    <property type="match status" value="1"/>
</dbReference>
<dbReference type="PIRSF" id="PIRSF000151">
    <property type="entry name" value="GPR"/>
    <property type="match status" value="1"/>
</dbReference>
<dbReference type="EC" id="1.2.1.41" evidence="7"/>
<dbReference type="InterPro" id="IPR012134">
    <property type="entry name" value="Glu-5-SA_DH"/>
</dbReference>
<name>A0ABS0GAD0_9VIBR</name>
<dbReference type="RefSeq" id="WP_196122527.1">
    <property type="nucleotide sequence ID" value="NZ_JADPMR010000001.1"/>
</dbReference>
<evidence type="ECO:0000256" key="5">
    <source>
        <dbReference type="ARBA" id="ARBA00023002"/>
    </source>
</evidence>
<dbReference type="Proteomes" id="UP000597206">
    <property type="component" value="Unassembled WGS sequence"/>
</dbReference>
<gene>
    <name evidence="7" type="primary">proA</name>
    <name evidence="9" type="ORF">I1A42_02060</name>
</gene>
<dbReference type="SUPFAM" id="SSF53720">
    <property type="entry name" value="ALDH-like"/>
    <property type="match status" value="1"/>
</dbReference>
<evidence type="ECO:0000256" key="6">
    <source>
        <dbReference type="ARBA" id="ARBA00049024"/>
    </source>
</evidence>
<proteinExistence type="inferred from homology"/>
<dbReference type="Pfam" id="PF00171">
    <property type="entry name" value="Aldedh"/>
    <property type="match status" value="1"/>
</dbReference>
<dbReference type="NCBIfam" id="TIGR00407">
    <property type="entry name" value="proA"/>
    <property type="match status" value="1"/>
</dbReference>
<comment type="function">
    <text evidence="7">Catalyzes the NADPH-dependent reduction of L-glutamate 5-phosphate into L-glutamate 5-semialdehyde and phosphate. The product spontaneously undergoes cyclization to form 1-pyrroline-5-carboxylate.</text>
</comment>
<dbReference type="PANTHER" id="PTHR11063:SF8">
    <property type="entry name" value="DELTA-1-PYRROLINE-5-CARBOXYLATE SYNTHASE"/>
    <property type="match status" value="1"/>
</dbReference>
<keyword evidence="5 7" id="KW-0560">Oxidoreductase</keyword>
<evidence type="ECO:0000256" key="1">
    <source>
        <dbReference type="ARBA" id="ARBA00004985"/>
    </source>
</evidence>
<comment type="subcellular location">
    <subcellularLocation>
        <location evidence="7">Cytoplasm</location>
    </subcellularLocation>
</comment>
<dbReference type="InterPro" id="IPR016162">
    <property type="entry name" value="Ald_DH_N"/>
</dbReference>
<comment type="catalytic activity">
    <reaction evidence="6 7">
        <text>L-glutamate 5-semialdehyde + phosphate + NADP(+) = L-glutamyl 5-phosphate + NADPH + H(+)</text>
        <dbReference type="Rhea" id="RHEA:19541"/>
        <dbReference type="ChEBI" id="CHEBI:15378"/>
        <dbReference type="ChEBI" id="CHEBI:43474"/>
        <dbReference type="ChEBI" id="CHEBI:57783"/>
        <dbReference type="ChEBI" id="CHEBI:58066"/>
        <dbReference type="ChEBI" id="CHEBI:58274"/>
        <dbReference type="ChEBI" id="CHEBI:58349"/>
        <dbReference type="EC" id="1.2.1.41"/>
    </reaction>
</comment>
<keyword evidence="4 7" id="KW-0521">NADP</keyword>
<dbReference type="InterPro" id="IPR015590">
    <property type="entry name" value="Aldehyde_DH_dom"/>
</dbReference>
<sequence length="416" mass="44881">MDLTVMGKAAKEAAFQLAIAPTAQKNRALALIADELEANAEAILAANEKDIAAGRASGLSEAMLDRLLLTEERLAAIASDVRNVISLNDPVGSEIDSRVLENGMSLSRRRVPLGVVGVIYEARPNVTIDIAALCLKTGNASILRGGKETFYSNMELVQVIQSALNKAELPAGAVQYIEKPDRELVSQLLKLDDYVDMIIPRGGAGLHKMCKENSTIPVIIGGFGISHMYIDDSADLDRSVLVVDNSKTQRPSACNSLDTLLVNQQVAAEFLPKLIKQIGEKVTFVVDDSAKAWFNLAPTVRAAIEGDFDTEWLSFTLGVKIVKDVQEAIEHMHEHNASHSDAIMTNNLTNAERFINAAGSAAVYVNASTRFTDGAQFGLGAEVAVSTQKLHARGPMGLEELTSYKWVGKADYLSRS</sequence>
<feature type="domain" description="Aldehyde dehydrogenase" evidence="8">
    <location>
        <begin position="8"/>
        <end position="280"/>
    </location>
</feature>
<comment type="pathway">
    <text evidence="1 7">Amino-acid biosynthesis; L-proline biosynthesis; L-glutamate 5-semialdehyde from L-glutamate: step 2/2.</text>
</comment>
<keyword evidence="2 7" id="KW-0028">Amino-acid biosynthesis</keyword>
<dbReference type="PANTHER" id="PTHR11063">
    <property type="entry name" value="GLUTAMATE SEMIALDEHYDE DEHYDROGENASE"/>
    <property type="match status" value="1"/>
</dbReference>
<dbReference type="Gene3D" id="3.40.309.10">
    <property type="entry name" value="Aldehyde Dehydrogenase, Chain A, domain 2"/>
    <property type="match status" value="1"/>
</dbReference>
<dbReference type="InterPro" id="IPR020593">
    <property type="entry name" value="G-glutamylP_reductase_CS"/>
</dbReference>
<evidence type="ECO:0000256" key="2">
    <source>
        <dbReference type="ARBA" id="ARBA00022605"/>
    </source>
</evidence>